<gene>
    <name evidence="1" type="primary">lola</name>
    <name evidence="1" type="ORF">EVAR_73504_1</name>
</gene>
<comment type="caution">
    <text evidence="1">The sequence shown here is derived from an EMBL/GenBank/DDBJ whole genome shotgun (WGS) entry which is preliminary data.</text>
</comment>
<sequence length="131" mass="14269">MGKNSSSPTTPASNEYYSDESSQKYMNLAAQAQAQAQALINLDFQFGDFSNANLSDSSSMAPTSIGADGEPVYECRHCGKSIVGNPLCDVMKMSNVAAKSHRTNAHIVPTNRNNVAIWVFMYVNIMQICHN</sequence>
<protein>
    <submittedName>
        <fullName evidence="1">Longitudinals lacking protein, isoform G</fullName>
    </submittedName>
</protein>
<keyword evidence="2" id="KW-1185">Reference proteome</keyword>
<name>A0A4C2AER6_EUMVA</name>
<evidence type="ECO:0000313" key="1">
    <source>
        <dbReference type="EMBL" id="GBP98528.1"/>
    </source>
</evidence>
<organism evidence="1 2">
    <name type="scientific">Eumeta variegata</name>
    <name type="common">Bagworm moth</name>
    <name type="synonym">Eumeta japonica</name>
    <dbReference type="NCBI Taxonomy" id="151549"/>
    <lineage>
        <taxon>Eukaryota</taxon>
        <taxon>Metazoa</taxon>
        <taxon>Ecdysozoa</taxon>
        <taxon>Arthropoda</taxon>
        <taxon>Hexapoda</taxon>
        <taxon>Insecta</taxon>
        <taxon>Pterygota</taxon>
        <taxon>Neoptera</taxon>
        <taxon>Endopterygota</taxon>
        <taxon>Lepidoptera</taxon>
        <taxon>Glossata</taxon>
        <taxon>Ditrysia</taxon>
        <taxon>Tineoidea</taxon>
        <taxon>Psychidae</taxon>
        <taxon>Oiketicinae</taxon>
        <taxon>Eumeta</taxon>
    </lineage>
</organism>
<dbReference type="OrthoDB" id="407106at2759"/>
<evidence type="ECO:0000313" key="2">
    <source>
        <dbReference type="Proteomes" id="UP000299102"/>
    </source>
</evidence>
<dbReference type="AlphaFoldDB" id="A0A4C2AER6"/>
<accession>A0A4C2AER6</accession>
<dbReference type="Proteomes" id="UP000299102">
    <property type="component" value="Unassembled WGS sequence"/>
</dbReference>
<proteinExistence type="predicted"/>
<reference evidence="1 2" key="1">
    <citation type="journal article" date="2019" name="Commun. Biol.">
        <title>The bagworm genome reveals a unique fibroin gene that provides high tensile strength.</title>
        <authorList>
            <person name="Kono N."/>
            <person name="Nakamura H."/>
            <person name="Ohtoshi R."/>
            <person name="Tomita M."/>
            <person name="Numata K."/>
            <person name="Arakawa K."/>
        </authorList>
    </citation>
    <scope>NUCLEOTIDE SEQUENCE [LARGE SCALE GENOMIC DNA]</scope>
</reference>
<dbReference type="EMBL" id="BGZK01003157">
    <property type="protein sequence ID" value="GBP98528.1"/>
    <property type="molecule type" value="Genomic_DNA"/>
</dbReference>